<dbReference type="EMBL" id="JACHDB010000001">
    <property type="protein sequence ID" value="MBB5435067.1"/>
    <property type="molecule type" value="Genomic_DNA"/>
</dbReference>
<accession>A0A7W8QR32</accession>
<gene>
    <name evidence="2" type="ORF">HDA36_005151</name>
</gene>
<sequence>MELERVVIGLVTAALLPYSVPAVRPRRLTALALTAGYALYTLAPGLLSWAALLLLPLCLGASWLLGRLAKADANMQGSPRLFRPAGTARFIFVPLGLAVLLALASGLLYGGPLLTRATGELILDDSTALVVSGLLVATFVGGEVVTHTLHPFYAELKKAEAEEMEPLRGAGTAIGWLERSMTYAFAVAGQPEAVAVVVGIKALARFPELKSNQKRFAEYFLIGSMSSIGFALLVAAVVRVLLGERALG</sequence>
<evidence type="ECO:0000313" key="3">
    <source>
        <dbReference type="Proteomes" id="UP000572635"/>
    </source>
</evidence>
<feature type="transmembrane region" description="Helical" evidence="1">
    <location>
        <begin position="87"/>
        <end position="109"/>
    </location>
</feature>
<name>A0A7W8QR32_9ACTN</name>
<keyword evidence="3" id="KW-1185">Reference proteome</keyword>
<keyword evidence="1" id="KW-0812">Transmembrane</keyword>
<evidence type="ECO:0000256" key="1">
    <source>
        <dbReference type="SAM" id="Phobius"/>
    </source>
</evidence>
<feature type="transmembrane region" description="Helical" evidence="1">
    <location>
        <begin position="46"/>
        <end position="66"/>
    </location>
</feature>
<dbReference type="AlphaFoldDB" id="A0A7W8QR32"/>
<feature type="transmembrane region" description="Helical" evidence="1">
    <location>
        <begin position="219"/>
        <end position="242"/>
    </location>
</feature>
<reference evidence="2 3" key="1">
    <citation type="submission" date="2020-08" db="EMBL/GenBank/DDBJ databases">
        <title>Sequencing the genomes of 1000 actinobacteria strains.</title>
        <authorList>
            <person name="Klenk H.-P."/>
        </authorList>
    </citation>
    <scope>NUCLEOTIDE SEQUENCE [LARGE SCALE GENOMIC DNA]</scope>
    <source>
        <strain evidence="2 3">DSM 44551</strain>
    </source>
</reference>
<organism evidence="2 3">
    <name type="scientific">Nocardiopsis composta</name>
    <dbReference type="NCBI Taxonomy" id="157465"/>
    <lineage>
        <taxon>Bacteria</taxon>
        <taxon>Bacillati</taxon>
        <taxon>Actinomycetota</taxon>
        <taxon>Actinomycetes</taxon>
        <taxon>Streptosporangiales</taxon>
        <taxon>Nocardiopsidaceae</taxon>
        <taxon>Nocardiopsis</taxon>
    </lineage>
</organism>
<keyword evidence="1" id="KW-0472">Membrane</keyword>
<evidence type="ECO:0000313" key="2">
    <source>
        <dbReference type="EMBL" id="MBB5435067.1"/>
    </source>
</evidence>
<dbReference type="RefSeq" id="WP_184396436.1">
    <property type="nucleotide sequence ID" value="NZ_BAAAJD010000008.1"/>
</dbReference>
<proteinExistence type="predicted"/>
<keyword evidence="1" id="KW-1133">Transmembrane helix</keyword>
<protein>
    <submittedName>
        <fullName evidence="2">Uncharacterized protein</fullName>
    </submittedName>
</protein>
<comment type="caution">
    <text evidence="2">The sequence shown here is derived from an EMBL/GenBank/DDBJ whole genome shotgun (WGS) entry which is preliminary data.</text>
</comment>
<feature type="transmembrane region" description="Helical" evidence="1">
    <location>
        <begin position="129"/>
        <end position="149"/>
    </location>
</feature>
<dbReference type="Proteomes" id="UP000572635">
    <property type="component" value="Unassembled WGS sequence"/>
</dbReference>